<keyword evidence="2" id="KW-0479">Metal-binding</keyword>
<dbReference type="GO" id="GO:0000287">
    <property type="term" value="F:magnesium ion binding"/>
    <property type="evidence" value="ECO:0007669"/>
    <property type="project" value="InterPro"/>
</dbReference>
<dbReference type="InterPro" id="IPR017850">
    <property type="entry name" value="Alkaline_phosphatase_core_sf"/>
</dbReference>
<proteinExistence type="inferred from homology"/>
<dbReference type="AlphaFoldDB" id="A0A271J5E5"/>
<dbReference type="InterPro" id="IPR006124">
    <property type="entry name" value="Metalloenzyme"/>
</dbReference>
<evidence type="ECO:0000313" key="6">
    <source>
        <dbReference type="Proteomes" id="UP000216339"/>
    </source>
</evidence>
<evidence type="ECO:0000256" key="3">
    <source>
        <dbReference type="ARBA" id="ARBA00023211"/>
    </source>
</evidence>
<dbReference type="GO" id="GO:0005829">
    <property type="term" value="C:cytosol"/>
    <property type="evidence" value="ECO:0007669"/>
    <property type="project" value="TreeGrafter"/>
</dbReference>
<keyword evidence="3" id="KW-0464">Manganese</keyword>
<organism evidence="5 6">
    <name type="scientific">Rubrivirga marina</name>
    <dbReference type="NCBI Taxonomy" id="1196024"/>
    <lineage>
        <taxon>Bacteria</taxon>
        <taxon>Pseudomonadati</taxon>
        <taxon>Rhodothermota</taxon>
        <taxon>Rhodothermia</taxon>
        <taxon>Rhodothermales</taxon>
        <taxon>Rubricoccaceae</taxon>
        <taxon>Rubrivirga</taxon>
    </lineage>
</organism>
<dbReference type="Gene3D" id="3.40.720.10">
    <property type="entry name" value="Alkaline Phosphatase, subunit A"/>
    <property type="match status" value="1"/>
</dbReference>
<name>A0A271J5E5_9BACT</name>
<dbReference type="Proteomes" id="UP000216339">
    <property type="component" value="Unassembled WGS sequence"/>
</dbReference>
<sequence length="313" mass="33173">MTDHRTRRAPVPHVLFVFLDGVGLGPATVANPFATVPLPAFERLAGGQRWTAEAAPIRQPRHVFVPIDATLGLEGLPQSGTGQAALFTGENAAAVHGRHFGPYPPTTVRPLVAEQSVFARLAGAGLPTGRLAFANAYPDRFFRFVEGRGRWTVTTLAANAAGVRLRRADDLRAGRALAADLTAEGWRAFAPDLPARTEAEAAGHLAALAEGHAFTLFEYFLTDKAGHSRDAARAAAVLARLDAFLEALLDALPDGALLLLSSDHGNLEDLSTKSHTRHPVPLVAWGEGADAFAEAGSLLDVTPRIVDLLAQTL</sequence>
<accession>A0A271J5E5</accession>
<dbReference type="Pfam" id="PF01676">
    <property type="entry name" value="Metalloenzyme"/>
    <property type="match status" value="1"/>
</dbReference>
<feature type="domain" description="Metalloenzyme" evidence="4">
    <location>
        <begin position="206"/>
        <end position="309"/>
    </location>
</feature>
<dbReference type="EMBL" id="MQWD01000001">
    <property type="protein sequence ID" value="PAP78185.1"/>
    <property type="molecule type" value="Genomic_DNA"/>
</dbReference>
<evidence type="ECO:0000256" key="2">
    <source>
        <dbReference type="ARBA" id="ARBA00022723"/>
    </source>
</evidence>
<dbReference type="InterPro" id="IPR010045">
    <property type="entry name" value="DeoB"/>
</dbReference>
<protein>
    <recommendedName>
        <fullName evidence="4">Metalloenzyme domain-containing protein</fullName>
    </recommendedName>
</protein>
<dbReference type="PANTHER" id="PTHR21110">
    <property type="entry name" value="PHOSPHOPENTOMUTASE"/>
    <property type="match status" value="1"/>
</dbReference>
<evidence type="ECO:0000313" key="5">
    <source>
        <dbReference type="EMBL" id="PAP78185.1"/>
    </source>
</evidence>
<dbReference type="GO" id="GO:0008973">
    <property type="term" value="F:phosphopentomutase activity"/>
    <property type="evidence" value="ECO:0007669"/>
    <property type="project" value="InterPro"/>
</dbReference>
<comment type="similarity">
    <text evidence="1">Belongs to the phosphopentomutase family.</text>
</comment>
<dbReference type="SUPFAM" id="SSF53649">
    <property type="entry name" value="Alkaline phosphatase-like"/>
    <property type="match status" value="1"/>
</dbReference>
<keyword evidence="6" id="KW-1185">Reference proteome</keyword>
<evidence type="ECO:0000256" key="1">
    <source>
        <dbReference type="ARBA" id="ARBA00010373"/>
    </source>
</evidence>
<dbReference type="PANTHER" id="PTHR21110:SF0">
    <property type="entry name" value="PHOSPHOPENTOMUTASE"/>
    <property type="match status" value="1"/>
</dbReference>
<dbReference type="GO" id="GO:0009117">
    <property type="term" value="P:nucleotide metabolic process"/>
    <property type="evidence" value="ECO:0007669"/>
    <property type="project" value="InterPro"/>
</dbReference>
<evidence type="ECO:0000259" key="4">
    <source>
        <dbReference type="Pfam" id="PF01676"/>
    </source>
</evidence>
<comment type="caution">
    <text evidence="5">The sequence shown here is derived from an EMBL/GenBank/DDBJ whole genome shotgun (WGS) entry which is preliminary data.</text>
</comment>
<gene>
    <name evidence="5" type="ORF">BSZ37_17980</name>
</gene>
<reference evidence="5 6" key="1">
    <citation type="submission" date="2016-11" db="EMBL/GenBank/DDBJ databases">
        <title>Study of marine rhodopsin-containing bacteria.</title>
        <authorList>
            <person name="Yoshizawa S."/>
            <person name="Kumagai Y."/>
            <person name="Kogure K."/>
        </authorList>
    </citation>
    <scope>NUCLEOTIDE SEQUENCE [LARGE SCALE GENOMIC DNA]</scope>
    <source>
        <strain evidence="5 6">SAORIC-28</strain>
    </source>
</reference>
<dbReference type="OrthoDB" id="9778226at2"/>
<dbReference type="GO" id="GO:0043094">
    <property type="term" value="P:metabolic compound salvage"/>
    <property type="evidence" value="ECO:0007669"/>
    <property type="project" value="InterPro"/>
</dbReference>